<evidence type="ECO:0000313" key="1">
    <source>
        <dbReference type="EMBL" id="THU69197.1"/>
    </source>
</evidence>
<gene>
    <name evidence="1" type="ORF">C4D60_Mb08t11870</name>
</gene>
<organism evidence="1 2">
    <name type="scientific">Musa balbisiana</name>
    <name type="common">Banana</name>
    <dbReference type="NCBI Taxonomy" id="52838"/>
    <lineage>
        <taxon>Eukaryota</taxon>
        <taxon>Viridiplantae</taxon>
        <taxon>Streptophyta</taxon>
        <taxon>Embryophyta</taxon>
        <taxon>Tracheophyta</taxon>
        <taxon>Spermatophyta</taxon>
        <taxon>Magnoliopsida</taxon>
        <taxon>Liliopsida</taxon>
        <taxon>Zingiberales</taxon>
        <taxon>Musaceae</taxon>
        <taxon>Musa</taxon>
    </lineage>
</organism>
<sequence length="151" mass="16723">MLAVVADRCLHLVNGVNHLPLDESSFIASNLWTISSSVPLLPITSVENFPEPHNRSQLRPLKNNLLSPQHRSFVSDSGIVGSLHSSSCRLSSEYHGSSLSLQMRHPPVATQSPKVGTFQPMTTNFSRETTKINLSPDTLHDTLDYPDNNFF</sequence>
<reference evidence="1 2" key="1">
    <citation type="journal article" date="2019" name="Nat. Plants">
        <title>Genome sequencing of Musa balbisiana reveals subgenome evolution and function divergence in polyploid bananas.</title>
        <authorList>
            <person name="Yao X."/>
        </authorList>
    </citation>
    <scope>NUCLEOTIDE SEQUENCE [LARGE SCALE GENOMIC DNA]</scope>
    <source>
        <strain evidence="2">cv. DH-PKW</strain>
        <tissue evidence="1">Leaves</tissue>
    </source>
</reference>
<proteinExistence type="predicted"/>
<accession>A0A4S8K336</accession>
<keyword evidence="2" id="KW-1185">Reference proteome</keyword>
<comment type="caution">
    <text evidence="1">The sequence shown here is derived from an EMBL/GenBank/DDBJ whole genome shotgun (WGS) entry which is preliminary data.</text>
</comment>
<dbReference type="Proteomes" id="UP000317650">
    <property type="component" value="Chromosome 8"/>
</dbReference>
<name>A0A4S8K336_MUSBA</name>
<dbReference type="EMBL" id="PYDT01000002">
    <property type="protein sequence ID" value="THU69197.1"/>
    <property type="molecule type" value="Genomic_DNA"/>
</dbReference>
<protein>
    <submittedName>
        <fullName evidence="1">Uncharacterized protein</fullName>
    </submittedName>
</protein>
<dbReference type="STRING" id="52838.A0A4S8K336"/>
<evidence type="ECO:0000313" key="2">
    <source>
        <dbReference type="Proteomes" id="UP000317650"/>
    </source>
</evidence>
<dbReference type="AlphaFoldDB" id="A0A4S8K336"/>